<keyword evidence="3" id="KW-1185">Reference proteome</keyword>
<name>A0A4Q1CFA6_9BACT</name>
<dbReference type="InterPro" id="IPR019476">
    <property type="entry name" value="T4SS_TraD_DNA-bd"/>
</dbReference>
<evidence type="ECO:0000313" key="2">
    <source>
        <dbReference type="EMBL" id="RXK58576.1"/>
    </source>
</evidence>
<dbReference type="PANTHER" id="PTHR30121:SF11">
    <property type="entry name" value="AAA+ ATPASE DOMAIN-CONTAINING PROTEIN"/>
    <property type="match status" value="1"/>
</dbReference>
<feature type="domain" description="Type IV secretion system coupling protein TraD DNA-binding" evidence="1">
    <location>
        <begin position="28"/>
        <end position="337"/>
    </location>
</feature>
<reference evidence="2 3" key="1">
    <citation type="submission" date="2019-01" db="EMBL/GenBank/DDBJ databases">
        <title>Lacibacter sp. strain TTM-7.</title>
        <authorList>
            <person name="Chen W.-M."/>
        </authorList>
    </citation>
    <scope>NUCLEOTIDE SEQUENCE [LARGE SCALE GENOMIC DNA]</scope>
    <source>
        <strain evidence="2 3">TTM-7</strain>
    </source>
</reference>
<evidence type="ECO:0000259" key="1">
    <source>
        <dbReference type="Pfam" id="PF10412"/>
    </source>
</evidence>
<dbReference type="OrthoDB" id="9806951at2"/>
<dbReference type="Pfam" id="PF10412">
    <property type="entry name" value="TrwB_AAD_bind"/>
    <property type="match status" value="1"/>
</dbReference>
<dbReference type="RefSeq" id="WP_129132379.1">
    <property type="nucleotide sequence ID" value="NZ_SDHW01000006.1"/>
</dbReference>
<gene>
    <name evidence="2" type="ORF">ESA94_18260</name>
</gene>
<dbReference type="SUPFAM" id="SSF52540">
    <property type="entry name" value="P-loop containing nucleoside triphosphate hydrolases"/>
    <property type="match status" value="1"/>
</dbReference>
<dbReference type="InterPro" id="IPR027417">
    <property type="entry name" value="P-loop_NTPase"/>
</dbReference>
<sequence length="431" mass="48855">MQSITPIGITTFRNSNKPFGIKDKDRFGHIYCIGKTGTGKSTLLLNMAISDIQKGNGICIIDPHGDLAETILDYIPVARMNDVVYFNPQDTKFPIAYNPLFNVSREQHHIAVSGLISTFKKIWADSWGPRLEYILRFSLHTLLEYPNATLLDIQPLLTDYNFRNHVLRYCTTTSIHSFWQKEFTAYSPALRIEAITPILNKVGVFATSALLRNIIGQREKSINIATLMNEKKIVVVNLAKGAIGEDSTSLLGSMLINSIQMAALARSAQHEASRIPFYVYVDEMHSFVSLSFADMLSEARKFKVSLFLTHQYIDQVHEKIHAAIIGNAGTLICFRLGSADAETLTTEFKPPFDTTDLMALERYHMYIKLMIDGATSKPFSAKTLRLPQYRYGYKKKVIEQSRELYGTKKEYVEEAMLRQEYKTSAAKTLFE</sequence>
<accession>A0A4Q1CFA6</accession>
<dbReference type="InterPro" id="IPR051162">
    <property type="entry name" value="T4SS_component"/>
</dbReference>
<evidence type="ECO:0000313" key="3">
    <source>
        <dbReference type="Proteomes" id="UP000290204"/>
    </source>
</evidence>
<organism evidence="2 3">
    <name type="scientific">Lacibacter luteus</name>
    <dbReference type="NCBI Taxonomy" id="2508719"/>
    <lineage>
        <taxon>Bacteria</taxon>
        <taxon>Pseudomonadati</taxon>
        <taxon>Bacteroidota</taxon>
        <taxon>Chitinophagia</taxon>
        <taxon>Chitinophagales</taxon>
        <taxon>Chitinophagaceae</taxon>
        <taxon>Lacibacter</taxon>
    </lineage>
</organism>
<dbReference type="AlphaFoldDB" id="A0A4Q1CFA6"/>
<dbReference type="Proteomes" id="UP000290204">
    <property type="component" value="Unassembled WGS sequence"/>
</dbReference>
<protein>
    <recommendedName>
        <fullName evidence="1">Type IV secretion system coupling protein TraD DNA-binding domain-containing protein</fullName>
    </recommendedName>
</protein>
<dbReference type="PANTHER" id="PTHR30121">
    <property type="entry name" value="UNCHARACTERIZED PROTEIN YJGR-RELATED"/>
    <property type="match status" value="1"/>
</dbReference>
<dbReference type="CDD" id="cd01127">
    <property type="entry name" value="TrwB_TraG_TraD_VirD4"/>
    <property type="match status" value="1"/>
</dbReference>
<dbReference type="Gene3D" id="3.40.50.300">
    <property type="entry name" value="P-loop containing nucleotide triphosphate hydrolases"/>
    <property type="match status" value="2"/>
</dbReference>
<proteinExistence type="predicted"/>
<dbReference type="EMBL" id="SDHW01000006">
    <property type="protein sequence ID" value="RXK58576.1"/>
    <property type="molecule type" value="Genomic_DNA"/>
</dbReference>
<comment type="caution">
    <text evidence="2">The sequence shown here is derived from an EMBL/GenBank/DDBJ whole genome shotgun (WGS) entry which is preliminary data.</text>
</comment>